<dbReference type="Proteomes" id="UP000620550">
    <property type="component" value="Unassembled WGS sequence"/>
</dbReference>
<accession>A0ABQ3HVK4</accession>
<evidence type="ECO:0000313" key="3">
    <source>
        <dbReference type="Proteomes" id="UP000620550"/>
    </source>
</evidence>
<sequence>MNRYVKQFLFLCVLTLAGISRLSAQVEEEFSSALDSARAKEDNKKDSVVFTAKYVRYTTLAMMKQATRTVQIDTSHVNFQYYNKQNLPWNPSINLGSYGLATRDLLFNPNKSIGFQAGFHALERYLLHPDSIQYFRARARYSELYAVGFFFDDQVFRARLAQNITPQWNIGAEYHATNTDGYYRNQDYSDRKAAVFSWYESKDKRYNLLVNGTFNNLDAAENGSVVDENIVGGDVFKDTTSTANMGYETRLRGQNATRPYNRWRDNGMFIRQSYFLGRLDTVHAGTPEMEIHPTNTVAHNSSIRQRKFIFFKNEADLRGAFPIGDVELVNDTTAVTTISNEFTYSFYLRGKGVFKNEAKLDLAFQNDLIWYRDSLTSDFYQNSMVKGRLGYKFSDRVDVRAAVNQIVVGQQAGDFLYEANADIYVSENAGIIHLGAYSQNKSPEMVFDRMNYTYHQWSNSFAKTKTQNLSFAYENKKIGFSGKAEYFLMDNFLYFREVDNPDNDELLLRQITPDQSGNLNLLKVSVGQNFRLGRFHLDNMVVYQKTDAPDILATPEFYTWHSFYYNNKLYNVMDFRLGMDVRFNTPFRSPSYAINAGQFYNDNVGINYSTYPIGDLWFTGNIDRVNLFVSYNFFNQLVYPKGYYTVRRYPMNDANFRFGISWKFYD</sequence>
<proteinExistence type="predicted"/>
<gene>
    <name evidence="2" type="ORF">GCM10017764_08200</name>
</gene>
<keyword evidence="3" id="KW-1185">Reference proteome</keyword>
<name>A0ABQ3HVK4_9SPHI</name>
<feature type="signal peptide" evidence="1">
    <location>
        <begin position="1"/>
        <end position="24"/>
    </location>
</feature>
<keyword evidence="1" id="KW-0732">Signal</keyword>
<feature type="chain" id="PRO_5045672121" description="Porin" evidence="1">
    <location>
        <begin position="25"/>
        <end position="666"/>
    </location>
</feature>
<dbReference type="EMBL" id="BNAF01000003">
    <property type="protein sequence ID" value="GHE28215.1"/>
    <property type="molecule type" value="Genomic_DNA"/>
</dbReference>
<evidence type="ECO:0000313" key="2">
    <source>
        <dbReference type="EMBL" id="GHE28215.1"/>
    </source>
</evidence>
<reference evidence="3" key="1">
    <citation type="journal article" date="2019" name="Int. J. Syst. Evol. Microbiol.">
        <title>The Global Catalogue of Microorganisms (GCM) 10K type strain sequencing project: providing services to taxonomists for standard genome sequencing and annotation.</title>
        <authorList>
            <consortium name="The Broad Institute Genomics Platform"/>
            <consortium name="The Broad Institute Genome Sequencing Center for Infectious Disease"/>
            <person name="Wu L."/>
            <person name="Ma J."/>
        </authorList>
    </citation>
    <scope>NUCLEOTIDE SEQUENCE [LARGE SCALE GENOMIC DNA]</scope>
    <source>
        <strain evidence="3">CGMCC 1.12966</strain>
    </source>
</reference>
<dbReference type="Pfam" id="PF14121">
    <property type="entry name" value="Porin_10"/>
    <property type="match status" value="1"/>
</dbReference>
<comment type="caution">
    <text evidence="2">The sequence shown here is derived from an EMBL/GenBank/DDBJ whole genome shotgun (WGS) entry which is preliminary data.</text>
</comment>
<protein>
    <recommendedName>
        <fullName evidence="4">Porin</fullName>
    </recommendedName>
</protein>
<dbReference type="RefSeq" id="WP_189625359.1">
    <property type="nucleotide sequence ID" value="NZ_BNAF01000003.1"/>
</dbReference>
<organism evidence="2 3">
    <name type="scientific">Sphingobacterium griseoflavum</name>
    <dbReference type="NCBI Taxonomy" id="1474952"/>
    <lineage>
        <taxon>Bacteria</taxon>
        <taxon>Pseudomonadati</taxon>
        <taxon>Bacteroidota</taxon>
        <taxon>Sphingobacteriia</taxon>
        <taxon>Sphingobacteriales</taxon>
        <taxon>Sphingobacteriaceae</taxon>
        <taxon>Sphingobacterium</taxon>
    </lineage>
</organism>
<evidence type="ECO:0008006" key="4">
    <source>
        <dbReference type="Google" id="ProtNLM"/>
    </source>
</evidence>
<evidence type="ECO:0000256" key="1">
    <source>
        <dbReference type="SAM" id="SignalP"/>
    </source>
</evidence>
<dbReference type="InterPro" id="IPR025631">
    <property type="entry name" value="Porin_10"/>
</dbReference>